<dbReference type="OrthoDB" id="9797341at2"/>
<dbReference type="InterPro" id="IPR011006">
    <property type="entry name" value="CheY-like_superfamily"/>
</dbReference>
<dbReference type="AlphaFoldDB" id="A0A4Q9FG47"/>
<dbReference type="PRINTS" id="PR00038">
    <property type="entry name" value="HTHLUXR"/>
</dbReference>
<evidence type="ECO:0000256" key="1">
    <source>
        <dbReference type="ARBA" id="ARBA00022553"/>
    </source>
</evidence>
<evidence type="ECO:0000313" key="7">
    <source>
        <dbReference type="Proteomes" id="UP000291142"/>
    </source>
</evidence>
<protein>
    <submittedName>
        <fullName evidence="6">Response regulator transcription factor</fullName>
    </submittedName>
</protein>
<dbReference type="PANTHER" id="PTHR43214:SF43">
    <property type="entry name" value="TWO-COMPONENT RESPONSE REGULATOR"/>
    <property type="match status" value="1"/>
</dbReference>
<dbReference type="GO" id="GO:0000160">
    <property type="term" value="P:phosphorelay signal transduction system"/>
    <property type="evidence" value="ECO:0007669"/>
    <property type="project" value="InterPro"/>
</dbReference>
<dbReference type="SUPFAM" id="SSF46894">
    <property type="entry name" value="C-terminal effector domain of the bipartite response regulators"/>
    <property type="match status" value="1"/>
</dbReference>
<dbReference type="InterPro" id="IPR039420">
    <property type="entry name" value="WalR-like"/>
</dbReference>
<keyword evidence="2" id="KW-0238">DNA-binding</keyword>
<sequence>MITKIAITDDHKMVLKGIQSMLKDTKDIKIIGLYSSGSETLNAVEKDKPDILLLDINLPDTSGIDLCKQLKKNNKTLKIIAISNYDEVSFIKRMLNSGADGYVLKNTDKLELLTAFKTVLNGEQYLQRDVEKKLLAQSIGKKNVNTLLVKLTRREKEVLQAIFEELTTQEISEKLFISPKTVETHRMNIMSKLGAKNSVGIIKAAIENNLL</sequence>
<evidence type="ECO:0000259" key="4">
    <source>
        <dbReference type="PROSITE" id="PS50043"/>
    </source>
</evidence>
<dbReference type="Pfam" id="PF00072">
    <property type="entry name" value="Response_reg"/>
    <property type="match status" value="1"/>
</dbReference>
<gene>
    <name evidence="6" type="ORF">EYD45_14245</name>
</gene>
<dbReference type="InterPro" id="IPR001789">
    <property type="entry name" value="Sig_transdc_resp-reg_receiver"/>
</dbReference>
<dbReference type="InterPro" id="IPR000792">
    <property type="entry name" value="Tscrpt_reg_LuxR_C"/>
</dbReference>
<dbReference type="Proteomes" id="UP000291142">
    <property type="component" value="Unassembled WGS sequence"/>
</dbReference>
<dbReference type="InterPro" id="IPR058245">
    <property type="entry name" value="NreC/VraR/RcsB-like_REC"/>
</dbReference>
<evidence type="ECO:0000256" key="3">
    <source>
        <dbReference type="PROSITE-ProRule" id="PRU00169"/>
    </source>
</evidence>
<dbReference type="Gene3D" id="3.40.50.2300">
    <property type="match status" value="1"/>
</dbReference>
<dbReference type="SMART" id="SM00448">
    <property type="entry name" value="REC"/>
    <property type="match status" value="1"/>
</dbReference>
<dbReference type="GO" id="GO:0003677">
    <property type="term" value="F:DNA binding"/>
    <property type="evidence" value="ECO:0007669"/>
    <property type="project" value="UniProtKB-KW"/>
</dbReference>
<dbReference type="InterPro" id="IPR016032">
    <property type="entry name" value="Sig_transdc_resp-reg_C-effctor"/>
</dbReference>
<dbReference type="PROSITE" id="PS50043">
    <property type="entry name" value="HTH_LUXR_2"/>
    <property type="match status" value="1"/>
</dbReference>
<keyword evidence="1 3" id="KW-0597">Phosphoprotein</keyword>
<dbReference type="CDD" id="cd06170">
    <property type="entry name" value="LuxR_C_like"/>
    <property type="match status" value="1"/>
</dbReference>
<proteinExistence type="predicted"/>
<feature type="domain" description="Response regulatory" evidence="5">
    <location>
        <begin position="4"/>
        <end position="120"/>
    </location>
</feature>
<dbReference type="GO" id="GO:0006355">
    <property type="term" value="P:regulation of DNA-templated transcription"/>
    <property type="evidence" value="ECO:0007669"/>
    <property type="project" value="InterPro"/>
</dbReference>
<evidence type="ECO:0000256" key="2">
    <source>
        <dbReference type="ARBA" id="ARBA00023125"/>
    </source>
</evidence>
<keyword evidence="7" id="KW-1185">Reference proteome</keyword>
<dbReference type="SMART" id="SM00421">
    <property type="entry name" value="HTH_LUXR"/>
    <property type="match status" value="1"/>
</dbReference>
<evidence type="ECO:0000313" key="6">
    <source>
        <dbReference type="EMBL" id="TBN00424.1"/>
    </source>
</evidence>
<feature type="domain" description="HTH luxR-type" evidence="4">
    <location>
        <begin position="144"/>
        <end position="209"/>
    </location>
</feature>
<dbReference type="Pfam" id="PF00196">
    <property type="entry name" value="GerE"/>
    <property type="match status" value="1"/>
</dbReference>
<dbReference type="PROSITE" id="PS50110">
    <property type="entry name" value="RESPONSE_REGULATORY"/>
    <property type="match status" value="1"/>
</dbReference>
<evidence type="ECO:0000259" key="5">
    <source>
        <dbReference type="PROSITE" id="PS50110"/>
    </source>
</evidence>
<accession>A0A4Q9FG47</accession>
<feature type="modified residue" description="4-aspartylphosphate" evidence="3">
    <location>
        <position position="55"/>
    </location>
</feature>
<comment type="caution">
    <text evidence="6">The sequence shown here is derived from an EMBL/GenBank/DDBJ whole genome shotgun (WGS) entry which is preliminary data.</text>
</comment>
<dbReference type="RefSeq" id="WP_130965234.1">
    <property type="nucleotide sequence ID" value="NZ_SIRT01000014.1"/>
</dbReference>
<reference evidence="6 7" key="1">
    <citation type="submission" date="2019-02" db="EMBL/GenBank/DDBJ databases">
        <title>Hyunsoonleella sp., isolated from marine sediment.</title>
        <authorList>
            <person name="Liu B.-T."/>
        </authorList>
    </citation>
    <scope>NUCLEOTIDE SEQUENCE [LARGE SCALE GENOMIC DNA]</scope>
    <source>
        <strain evidence="6 7">T58</strain>
    </source>
</reference>
<organism evidence="6 7">
    <name type="scientific">Hyunsoonleella flava</name>
    <dbReference type="NCBI Taxonomy" id="2527939"/>
    <lineage>
        <taxon>Bacteria</taxon>
        <taxon>Pseudomonadati</taxon>
        <taxon>Bacteroidota</taxon>
        <taxon>Flavobacteriia</taxon>
        <taxon>Flavobacteriales</taxon>
        <taxon>Flavobacteriaceae</taxon>
    </lineage>
</organism>
<dbReference type="SUPFAM" id="SSF52172">
    <property type="entry name" value="CheY-like"/>
    <property type="match status" value="1"/>
</dbReference>
<dbReference type="PANTHER" id="PTHR43214">
    <property type="entry name" value="TWO-COMPONENT RESPONSE REGULATOR"/>
    <property type="match status" value="1"/>
</dbReference>
<name>A0A4Q9FG47_9FLAO</name>
<dbReference type="EMBL" id="SIRT01000014">
    <property type="protein sequence ID" value="TBN00424.1"/>
    <property type="molecule type" value="Genomic_DNA"/>
</dbReference>
<dbReference type="CDD" id="cd17535">
    <property type="entry name" value="REC_NarL-like"/>
    <property type="match status" value="1"/>
</dbReference>